<dbReference type="Proteomes" id="UP000095009">
    <property type="component" value="Unassembled WGS sequence"/>
</dbReference>
<dbReference type="STRING" id="857566.A0A1E3PN84"/>
<dbReference type="InterPro" id="IPR005079">
    <property type="entry name" value="Peptidase_C45_hydrolase"/>
</dbReference>
<protein>
    <submittedName>
        <fullName evidence="2">Putative acyl-coenzyme A:6-aminopenicillanic-acid-acyltransferase 40 kDa form</fullName>
    </submittedName>
</protein>
<dbReference type="AlphaFoldDB" id="A0A1E3PN84"/>
<dbReference type="Gene3D" id="3.60.60.10">
    <property type="entry name" value="Penicillin V Acylase, Chain A"/>
    <property type="match status" value="1"/>
</dbReference>
<keyword evidence="2" id="KW-0012">Acyltransferase</keyword>
<accession>A0A1E3PN84</accession>
<dbReference type="InterPro" id="IPR047794">
    <property type="entry name" value="C45_proenzyme-like"/>
</dbReference>
<dbReference type="InterPro" id="IPR047801">
    <property type="entry name" value="Peptidase_C45"/>
</dbReference>
<dbReference type="EMBL" id="KV454407">
    <property type="protein sequence ID" value="ODQ66889.1"/>
    <property type="molecule type" value="Genomic_DNA"/>
</dbReference>
<organism evidence="2 3">
    <name type="scientific">Nadsonia fulvescens var. elongata DSM 6958</name>
    <dbReference type="NCBI Taxonomy" id="857566"/>
    <lineage>
        <taxon>Eukaryota</taxon>
        <taxon>Fungi</taxon>
        <taxon>Dikarya</taxon>
        <taxon>Ascomycota</taxon>
        <taxon>Saccharomycotina</taxon>
        <taxon>Dipodascomycetes</taxon>
        <taxon>Dipodascales</taxon>
        <taxon>Dipodascales incertae sedis</taxon>
        <taxon>Nadsonia</taxon>
    </lineage>
</organism>
<gene>
    <name evidence="2" type="ORF">NADFUDRAFT_40076</name>
</gene>
<dbReference type="GO" id="GO:0016746">
    <property type="term" value="F:acyltransferase activity"/>
    <property type="evidence" value="ECO:0007669"/>
    <property type="project" value="UniProtKB-KW"/>
</dbReference>
<evidence type="ECO:0000313" key="2">
    <source>
        <dbReference type="EMBL" id="ODQ66889.1"/>
    </source>
</evidence>
<dbReference type="PANTHER" id="PTHR34180:SF1">
    <property type="entry name" value="BETA-ALANYL-DOPAMINE_CARCININE HYDROLASE"/>
    <property type="match status" value="1"/>
</dbReference>
<dbReference type="Gene3D" id="1.10.10.2120">
    <property type="match status" value="1"/>
</dbReference>
<dbReference type="PANTHER" id="PTHR34180">
    <property type="entry name" value="PEPTIDASE C45"/>
    <property type="match status" value="1"/>
</dbReference>
<sequence>MTEMLDITCSGTPYELGFQHGLQARQQVLGTLSFYQDYLCQVTQLSWNAVKKTSTAPFLTRLQDHWPDLWQEMLGISKGARVDVEDILTINIRTEIAFGMFQTHANESKETDRGDGCTSVAWHGNADLFLAQNWDWRHAQSSNLIILRLNPLSSPRIRMVTEAGIVGKIGFNEHGVGVTLNALRASGVNWDHIPVHLALRLALECSNLDEVIVLFKKWGLASACHILAAGPGCDASDCKKSSDIAGIECSIKSIKTIKPDNYGGVYHSNNYLLPVPEDVIESIAWPDSPARIARMRELLHARIQSKETGFSSESRLTSADIWDFLGDRQGFPSSIFRTAMDDTDICTLFSIVMDLNNCRAEVRYGNNTENKKI</sequence>
<dbReference type="Pfam" id="PF03417">
    <property type="entry name" value="AAT"/>
    <property type="match status" value="1"/>
</dbReference>
<keyword evidence="2" id="KW-0808">Transferase</keyword>
<reference evidence="2 3" key="1">
    <citation type="journal article" date="2016" name="Proc. Natl. Acad. Sci. U.S.A.">
        <title>Comparative genomics of biotechnologically important yeasts.</title>
        <authorList>
            <person name="Riley R."/>
            <person name="Haridas S."/>
            <person name="Wolfe K.H."/>
            <person name="Lopes M.R."/>
            <person name="Hittinger C.T."/>
            <person name="Goeker M."/>
            <person name="Salamov A.A."/>
            <person name="Wisecaver J.H."/>
            <person name="Long T.M."/>
            <person name="Calvey C.H."/>
            <person name="Aerts A.L."/>
            <person name="Barry K.W."/>
            <person name="Choi C."/>
            <person name="Clum A."/>
            <person name="Coughlan A.Y."/>
            <person name="Deshpande S."/>
            <person name="Douglass A.P."/>
            <person name="Hanson S.J."/>
            <person name="Klenk H.-P."/>
            <person name="LaButti K.M."/>
            <person name="Lapidus A."/>
            <person name="Lindquist E.A."/>
            <person name="Lipzen A.M."/>
            <person name="Meier-Kolthoff J.P."/>
            <person name="Ohm R.A."/>
            <person name="Otillar R.P."/>
            <person name="Pangilinan J.L."/>
            <person name="Peng Y."/>
            <person name="Rokas A."/>
            <person name="Rosa C.A."/>
            <person name="Scheuner C."/>
            <person name="Sibirny A.A."/>
            <person name="Slot J.C."/>
            <person name="Stielow J.B."/>
            <person name="Sun H."/>
            <person name="Kurtzman C.P."/>
            <person name="Blackwell M."/>
            <person name="Grigoriev I.V."/>
            <person name="Jeffries T.W."/>
        </authorList>
    </citation>
    <scope>NUCLEOTIDE SEQUENCE [LARGE SCALE GENOMIC DNA]</scope>
    <source>
        <strain evidence="2 3">DSM 6958</strain>
    </source>
</reference>
<evidence type="ECO:0000313" key="3">
    <source>
        <dbReference type="Proteomes" id="UP000095009"/>
    </source>
</evidence>
<dbReference type="OrthoDB" id="189997at2759"/>
<feature type="domain" description="Peptidase C45 hydrolase" evidence="1">
    <location>
        <begin position="125"/>
        <end position="368"/>
    </location>
</feature>
<keyword evidence="3" id="KW-1185">Reference proteome</keyword>
<evidence type="ECO:0000259" key="1">
    <source>
        <dbReference type="Pfam" id="PF03417"/>
    </source>
</evidence>
<proteinExistence type="predicted"/>
<name>A0A1E3PN84_9ASCO</name>
<dbReference type="NCBIfam" id="NF040521">
    <property type="entry name" value="C45_proenzyme"/>
    <property type="match status" value="1"/>
</dbReference>